<dbReference type="AlphaFoldDB" id="A0A9N7RRU9"/>
<evidence type="ECO:0000256" key="1">
    <source>
        <dbReference type="SAM" id="MobiDB-lite"/>
    </source>
</evidence>
<dbReference type="InterPro" id="IPR052343">
    <property type="entry name" value="Retrotransposon-Effector_Assoc"/>
</dbReference>
<feature type="region of interest" description="Disordered" evidence="1">
    <location>
        <begin position="235"/>
        <end position="282"/>
    </location>
</feature>
<sequence length="282" mass="31624">QKHAKSYIHSIEVDGSSLTQESQIQESVVAHFQTLFTSDRGSLVAPTTYFFPTIPFSVNLVGLCELHSMEEVRDAIFRIDPNKVFGPDAFFSLFYQVCWDLVESDVEEVVLDFFSSYQMSDSFTSTFVILIPKRSNPSSWSDYRPISICNMTNKLISKILNGHFFPLLPSLISPDHSAFVKDRVEPVHEIEFEQGSKTFVERVIYEKISAFCTSCSHVGHIAVDCYISGNKPRPTLPELHRGTQSGPSNSRRDPKGKDKIPLHAPASPKGIKNKGKAVMDTT</sequence>
<name>A0A9N7RRU9_STRHE</name>
<keyword evidence="3" id="KW-1185">Reference proteome</keyword>
<reference evidence="2" key="1">
    <citation type="submission" date="2019-12" db="EMBL/GenBank/DDBJ databases">
        <authorList>
            <person name="Scholes J."/>
        </authorList>
    </citation>
    <scope>NUCLEOTIDE SEQUENCE</scope>
</reference>
<organism evidence="2 3">
    <name type="scientific">Striga hermonthica</name>
    <name type="common">Purple witchweed</name>
    <name type="synonym">Buchnera hermonthica</name>
    <dbReference type="NCBI Taxonomy" id="68872"/>
    <lineage>
        <taxon>Eukaryota</taxon>
        <taxon>Viridiplantae</taxon>
        <taxon>Streptophyta</taxon>
        <taxon>Embryophyta</taxon>
        <taxon>Tracheophyta</taxon>
        <taxon>Spermatophyta</taxon>
        <taxon>Magnoliopsida</taxon>
        <taxon>eudicotyledons</taxon>
        <taxon>Gunneridae</taxon>
        <taxon>Pentapetalae</taxon>
        <taxon>asterids</taxon>
        <taxon>lamiids</taxon>
        <taxon>Lamiales</taxon>
        <taxon>Orobanchaceae</taxon>
        <taxon>Buchnereae</taxon>
        <taxon>Striga</taxon>
    </lineage>
</organism>
<dbReference type="EMBL" id="CACSLK010031421">
    <property type="protein sequence ID" value="CAA0838963.1"/>
    <property type="molecule type" value="Genomic_DNA"/>
</dbReference>
<evidence type="ECO:0000313" key="2">
    <source>
        <dbReference type="EMBL" id="CAA0838963.1"/>
    </source>
</evidence>
<dbReference type="OrthoDB" id="851886at2759"/>
<protein>
    <submittedName>
        <fullName evidence="2">Uncharacterized protein</fullName>
    </submittedName>
</protein>
<accession>A0A9N7RRU9</accession>
<proteinExistence type="predicted"/>
<dbReference type="PANTHER" id="PTHR46890">
    <property type="entry name" value="NON-LTR RETROLELEMENT REVERSE TRANSCRIPTASE-LIKE PROTEIN-RELATED"/>
    <property type="match status" value="1"/>
</dbReference>
<feature type="compositionally biased region" description="Basic and acidic residues" evidence="1">
    <location>
        <begin position="250"/>
        <end position="261"/>
    </location>
</feature>
<dbReference type="Proteomes" id="UP001153555">
    <property type="component" value="Unassembled WGS sequence"/>
</dbReference>
<dbReference type="PANTHER" id="PTHR46890:SF48">
    <property type="entry name" value="RNA-DIRECTED DNA POLYMERASE"/>
    <property type="match status" value="1"/>
</dbReference>
<feature type="non-terminal residue" evidence="2">
    <location>
        <position position="1"/>
    </location>
</feature>
<evidence type="ECO:0000313" key="3">
    <source>
        <dbReference type="Proteomes" id="UP001153555"/>
    </source>
</evidence>
<feature type="non-terminal residue" evidence="2">
    <location>
        <position position="282"/>
    </location>
</feature>
<gene>
    <name evidence="2" type="ORF">SHERM_05534</name>
</gene>
<comment type="caution">
    <text evidence="2">The sequence shown here is derived from an EMBL/GenBank/DDBJ whole genome shotgun (WGS) entry which is preliminary data.</text>
</comment>